<comment type="caution">
    <text evidence="1">The sequence shown here is derived from an EMBL/GenBank/DDBJ whole genome shotgun (WGS) entry which is preliminary data.</text>
</comment>
<dbReference type="AlphaFoldDB" id="A0A017TGA8"/>
<protein>
    <submittedName>
        <fullName evidence="1">Uncharacterized protein</fullName>
    </submittedName>
</protein>
<proteinExistence type="predicted"/>
<evidence type="ECO:0000313" key="1">
    <source>
        <dbReference type="EMBL" id="EYF08333.1"/>
    </source>
</evidence>
<accession>A0A017TGA8</accession>
<sequence length="183" mass="20232">MGHHLSAYIARSQVLLGLADLMPGARILELSQGFWLAPLPYDLTENAAKIAIAADLTRADWLGGGDLIEPTGAALSQRGEVVWMESNWHAGMGENTSQFWRHGAVVIDRTSDDGMLNRALREIGVQRVLVAPPLPPWRGSVAPALPTERPPKLLDEWDSLGLVWYRNDETCFEHAFPIADWRG</sequence>
<dbReference type="EMBL" id="ASRX01000005">
    <property type="protein sequence ID" value="EYF08333.1"/>
    <property type="molecule type" value="Genomic_DNA"/>
</dbReference>
<dbReference type="RefSeq" id="WP_044236311.1">
    <property type="nucleotide sequence ID" value="NZ_ASRX01000005.1"/>
</dbReference>
<evidence type="ECO:0000313" key="2">
    <source>
        <dbReference type="Proteomes" id="UP000019678"/>
    </source>
</evidence>
<gene>
    <name evidence="1" type="ORF">CAP_6094</name>
</gene>
<name>A0A017TGA8_9BACT</name>
<dbReference type="OrthoDB" id="185939at2"/>
<reference evidence="1 2" key="1">
    <citation type="submission" date="2013-05" db="EMBL/GenBank/DDBJ databases">
        <title>Genome assembly of Chondromyces apiculatus DSM 436.</title>
        <authorList>
            <person name="Sharma G."/>
            <person name="Khatri I."/>
            <person name="Kaur C."/>
            <person name="Mayilraj S."/>
            <person name="Subramanian S."/>
        </authorList>
    </citation>
    <scope>NUCLEOTIDE SEQUENCE [LARGE SCALE GENOMIC DNA]</scope>
    <source>
        <strain evidence="1 2">DSM 436</strain>
    </source>
</reference>
<organism evidence="1 2">
    <name type="scientific">Chondromyces apiculatus DSM 436</name>
    <dbReference type="NCBI Taxonomy" id="1192034"/>
    <lineage>
        <taxon>Bacteria</taxon>
        <taxon>Pseudomonadati</taxon>
        <taxon>Myxococcota</taxon>
        <taxon>Polyangia</taxon>
        <taxon>Polyangiales</taxon>
        <taxon>Polyangiaceae</taxon>
        <taxon>Chondromyces</taxon>
    </lineage>
</organism>
<dbReference type="Proteomes" id="UP000019678">
    <property type="component" value="Unassembled WGS sequence"/>
</dbReference>
<keyword evidence="2" id="KW-1185">Reference proteome</keyword>